<keyword evidence="3" id="KW-1185">Reference proteome</keyword>
<sequence length="181" mass="21137">MGVFFETGRLILREFELKDMQAVYNFASDVDVLKYTGDAILNNLNQAKELIEDVWFSDYKKYGYGRWAVVYKEENKVIGFAGLKYLPELKETDIGFRFLPEYCGTGIATEASKGIIKYGFEVLKLNRIIGVAMPKNVASNKVLKKIGLIFYKFDLYEGEDERKKYNWYKMDKKIYLDLYGR</sequence>
<dbReference type="InterPro" id="IPR051531">
    <property type="entry name" value="N-acetyltransferase"/>
</dbReference>
<dbReference type="OrthoDB" id="9788916at2"/>
<dbReference type="Gene3D" id="3.40.630.30">
    <property type="match status" value="1"/>
</dbReference>
<evidence type="ECO:0000313" key="2">
    <source>
        <dbReference type="EMBL" id="AMC12001.1"/>
    </source>
</evidence>
<dbReference type="KEGG" id="lut:Lupro_12340"/>
<dbReference type="PROSITE" id="PS51186">
    <property type="entry name" value="GNAT"/>
    <property type="match status" value="1"/>
</dbReference>
<protein>
    <recommendedName>
        <fullName evidence="1">N-acetyltransferase domain-containing protein</fullName>
    </recommendedName>
</protein>
<reference evidence="2 3" key="2">
    <citation type="journal article" date="2016" name="Int. J. Syst. Evol. Microbiol.">
        <title>Lutibacter profundi sp. nov., isolated from a deep-sea hydrothermal system on the Arctic Mid-Ocean Ridge and emended description of the genus Lutibacter.</title>
        <authorList>
            <person name="Le Moine Bauer S."/>
            <person name="Roalkvam I."/>
            <person name="Steen I.H."/>
            <person name="Dahle H."/>
        </authorList>
    </citation>
    <scope>NUCLEOTIDE SEQUENCE [LARGE SCALE GENOMIC DNA]</scope>
    <source>
        <strain evidence="2 3">LP1</strain>
    </source>
</reference>
<dbReference type="InterPro" id="IPR000182">
    <property type="entry name" value="GNAT_dom"/>
</dbReference>
<gene>
    <name evidence="2" type="ORF">Lupro_12340</name>
</gene>
<feature type="domain" description="N-acetyltransferase" evidence="1">
    <location>
        <begin position="10"/>
        <end position="175"/>
    </location>
</feature>
<dbReference type="Pfam" id="PF13302">
    <property type="entry name" value="Acetyltransf_3"/>
    <property type="match status" value="1"/>
</dbReference>
<dbReference type="InterPro" id="IPR016181">
    <property type="entry name" value="Acyl_CoA_acyltransferase"/>
</dbReference>
<dbReference type="GO" id="GO:0016747">
    <property type="term" value="F:acyltransferase activity, transferring groups other than amino-acyl groups"/>
    <property type="evidence" value="ECO:0007669"/>
    <property type="project" value="InterPro"/>
</dbReference>
<dbReference type="Proteomes" id="UP000059672">
    <property type="component" value="Chromosome"/>
</dbReference>
<accession>A0A0X8G8F9</accession>
<dbReference type="RefSeq" id="WP_068210877.1">
    <property type="nucleotide sequence ID" value="NZ_CP013355.1"/>
</dbReference>
<dbReference type="AlphaFoldDB" id="A0A0X8G8F9"/>
<evidence type="ECO:0000313" key="3">
    <source>
        <dbReference type="Proteomes" id="UP000059672"/>
    </source>
</evidence>
<name>A0A0X8G8F9_9FLAO</name>
<dbReference type="PANTHER" id="PTHR43792">
    <property type="entry name" value="GNAT FAMILY, PUTATIVE (AFU_ORTHOLOGUE AFUA_3G00765)-RELATED-RELATED"/>
    <property type="match status" value="1"/>
</dbReference>
<evidence type="ECO:0000259" key="1">
    <source>
        <dbReference type="PROSITE" id="PS51186"/>
    </source>
</evidence>
<dbReference type="PANTHER" id="PTHR43792:SF1">
    <property type="entry name" value="N-ACETYLTRANSFERASE DOMAIN-CONTAINING PROTEIN"/>
    <property type="match status" value="1"/>
</dbReference>
<proteinExistence type="predicted"/>
<dbReference type="EMBL" id="CP013355">
    <property type="protein sequence ID" value="AMC12001.1"/>
    <property type="molecule type" value="Genomic_DNA"/>
</dbReference>
<reference evidence="3" key="1">
    <citation type="submission" date="2015-12" db="EMBL/GenBank/DDBJ databases">
        <title>Complete genome sequence of Lutibacter profundus strain LP1.</title>
        <authorList>
            <person name="Wissuwa J."/>
            <person name="Le Moine Bauer S."/>
            <person name="Stokke R."/>
            <person name="Dahle H."/>
            <person name="Steen I.H."/>
        </authorList>
    </citation>
    <scope>NUCLEOTIDE SEQUENCE [LARGE SCALE GENOMIC DNA]</scope>
    <source>
        <strain evidence="3">LP1</strain>
    </source>
</reference>
<dbReference type="SUPFAM" id="SSF55729">
    <property type="entry name" value="Acyl-CoA N-acyltransferases (Nat)"/>
    <property type="match status" value="1"/>
</dbReference>
<organism evidence="2 3">
    <name type="scientific">Lutibacter profundi</name>
    <dbReference type="NCBI Taxonomy" id="1622118"/>
    <lineage>
        <taxon>Bacteria</taxon>
        <taxon>Pseudomonadati</taxon>
        <taxon>Bacteroidota</taxon>
        <taxon>Flavobacteriia</taxon>
        <taxon>Flavobacteriales</taxon>
        <taxon>Flavobacteriaceae</taxon>
        <taxon>Lutibacter</taxon>
    </lineage>
</organism>
<dbReference type="STRING" id="1622118.Lupro_12340"/>